<dbReference type="Proteomes" id="UP000663929">
    <property type="component" value="Chromosome"/>
</dbReference>
<proteinExistence type="predicted"/>
<accession>A0A8A4TQK5</accession>
<protein>
    <submittedName>
        <fullName evidence="4">CHAT domain-containing protein</fullName>
    </submittedName>
</protein>
<feature type="repeat" description="TPR" evidence="1">
    <location>
        <begin position="235"/>
        <end position="268"/>
    </location>
</feature>
<dbReference type="Pfam" id="PF13176">
    <property type="entry name" value="TPR_7"/>
    <property type="match status" value="1"/>
</dbReference>
<dbReference type="Gene3D" id="1.25.40.10">
    <property type="entry name" value="Tetratricopeptide repeat domain"/>
    <property type="match status" value="1"/>
</dbReference>
<keyword evidence="5" id="KW-1185">Reference proteome</keyword>
<dbReference type="InterPro" id="IPR024983">
    <property type="entry name" value="CHAT_dom"/>
</dbReference>
<dbReference type="SMART" id="SM00028">
    <property type="entry name" value="TPR"/>
    <property type="match status" value="6"/>
</dbReference>
<dbReference type="InterPro" id="IPR019734">
    <property type="entry name" value="TPR_rpt"/>
</dbReference>
<dbReference type="Pfam" id="PF13424">
    <property type="entry name" value="TPR_12"/>
    <property type="match status" value="1"/>
</dbReference>
<keyword evidence="1" id="KW-0802">TPR repeat</keyword>
<organism evidence="4 5">
    <name type="scientific">Sulfidibacter corallicola</name>
    <dbReference type="NCBI Taxonomy" id="2818388"/>
    <lineage>
        <taxon>Bacteria</taxon>
        <taxon>Pseudomonadati</taxon>
        <taxon>Acidobacteriota</taxon>
        <taxon>Holophagae</taxon>
        <taxon>Acanthopleuribacterales</taxon>
        <taxon>Acanthopleuribacteraceae</taxon>
        <taxon>Sulfidibacter</taxon>
    </lineage>
</organism>
<evidence type="ECO:0000313" key="5">
    <source>
        <dbReference type="Proteomes" id="UP000663929"/>
    </source>
</evidence>
<reference evidence="4" key="1">
    <citation type="submission" date="2021-03" db="EMBL/GenBank/DDBJ databases">
        <title>Acanthopleuribacteraceae sp. M133.</title>
        <authorList>
            <person name="Wang G."/>
        </authorList>
    </citation>
    <scope>NUCLEOTIDE SEQUENCE</scope>
    <source>
        <strain evidence="4">M133</strain>
    </source>
</reference>
<evidence type="ECO:0000256" key="1">
    <source>
        <dbReference type="PROSITE-ProRule" id="PRU00339"/>
    </source>
</evidence>
<feature type="compositionally biased region" description="Low complexity" evidence="2">
    <location>
        <begin position="121"/>
        <end position="131"/>
    </location>
</feature>
<dbReference type="PANTHER" id="PTHR10098">
    <property type="entry name" value="RAPSYN-RELATED"/>
    <property type="match status" value="1"/>
</dbReference>
<feature type="repeat" description="TPR" evidence="1">
    <location>
        <begin position="315"/>
        <end position="348"/>
    </location>
</feature>
<evidence type="ECO:0000259" key="3">
    <source>
        <dbReference type="Pfam" id="PF12770"/>
    </source>
</evidence>
<dbReference type="Pfam" id="PF12770">
    <property type="entry name" value="CHAT"/>
    <property type="match status" value="1"/>
</dbReference>
<sequence>MFDHFEALPEAAIPVTLVRGEFLVAEAIPQGMDIELRLHRSGGEPLVVTDTQTGGDGTEVLVFFCDRDFRGKVVFRAHPDTYGQDATCRVTLARTSDIPEETSRTLAEASRLGSAGGHTGQEGPEGQPGPTIAQYRELLARLETLDHPLAARLAMPLWRELGRRASQSPETRALARSSLAKSLALARTCANDALVLELLSECGEAARAVAPLEARAWFQEALDLAKVHGWMRRTAIAHNDLGTLLHSLGDIHEALYHFHHALEYHERRGPSREKAIILYNLGRAYTWLGLSRDAVPYLVQARDIHAAQGNGRSMANTHTILGTAYSQARDYDSAEQSLLAAIALRKKQGNVLQLGVLWDHLGSAYLLKGDSEAAAPHFRKAWQTFSRLGREDFAAITALNLANVHLERDRPDQALVFVRRGLDTLARRSASVPLAQAHYLHADAQFRLGRHEEARESIATAIDLVERLGRKGYSLNTELPLFASRHQYFELAAAIFLASHHEHPDRGYRERAYSFVERGLARTTVRRIAQPPEFHPATPEKRALAAELLEAEDRYGSSRAAGSDEWFGSAEEAERLRLLHRYRILTERDAKNQRTQAAETSRFGPEQARRLLRRDDLLVTYHLNARSPAVWVVGRDVFEVHPLPLSVAELEVEVARFMDLLRDGKNLSGAARLSRQAQRLGSALLKPIAEHLRSPRRLYVVRHRFLHYVPFEALEHPVLGRGPLIEKHVVAYVPSASTLAALRERHSAVRPAMRRGALILADPVYGDSDPRCRVKASPGRTSASKRADPSSETKLPRLPQSRREGQAIRDHLGEEAVVLTGFAANREALMRREGDYHLLHLAAHGRIDATQPEFSSLILSRRDERGRRTPGTLPAFQIEHLRMRADLVVLSGCQTALGAPFAGEGLLGLTRAFFTSGSRSVVVSQIQVDDFATAELMITFYGHLFGDGPAHMDAALALAQAKRDFRAKPRFASPYFWSGFVLFGDGLLREDPE</sequence>
<dbReference type="RefSeq" id="WP_237381592.1">
    <property type="nucleotide sequence ID" value="NZ_CP071793.1"/>
</dbReference>
<dbReference type="KEGG" id="scor:J3U87_03255"/>
<dbReference type="InterPro" id="IPR011990">
    <property type="entry name" value="TPR-like_helical_dom_sf"/>
</dbReference>
<evidence type="ECO:0000256" key="2">
    <source>
        <dbReference type="SAM" id="MobiDB-lite"/>
    </source>
</evidence>
<dbReference type="AlphaFoldDB" id="A0A8A4TQK5"/>
<evidence type="ECO:0000313" key="4">
    <source>
        <dbReference type="EMBL" id="QTD51464.1"/>
    </source>
</evidence>
<dbReference type="EMBL" id="CP071793">
    <property type="protein sequence ID" value="QTD51464.1"/>
    <property type="molecule type" value="Genomic_DNA"/>
</dbReference>
<dbReference type="PROSITE" id="PS50005">
    <property type="entry name" value="TPR"/>
    <property type="match status" value="2"/>
</dbReference>
<feature type="domain" description="CHAT" evidence="3">
    <location>
        <begin position="675"/>
        <end position="985"/>
    </location>
</feature>
<dbReference type="SUPFAM" id="SSF48452">
    <property type="entry name" value="TPR-like"/>
    <property type="match status" value="2"/>
</dbReference>
<feature type="region of interest" description="Disordered" evidence="2">
    <location>
        <begin position="770"/>
        <end position="803"/>
    </location>
</feature>
<feature type="region of interest" description="Disordered" evidence="2">
    <location>
        <begin position="99"/>
        <end position="131"/>
    </location>
</feature>
<feature type="compositionally biased region" description="Basic and acidic residues" evidence="2">
    <location>
        <begin position="785"/>
        <end position="803"/>
    </location>
</feature>
<dbReference type="Pfam" id="PF13181">
    <property type="entry name" value="TPR_8"/>
    <property type="match status" value="1"/>
</dbReference>
<gene>
    <name evidence="4" type="ORF">J3U87_03255</name>
</gene>
<name>A0A8A4TQK5_SULCO</name>